<reference evidence="2" key="1">
    <citation type="journal article" date="2019" name="Int. J. Syst. Evol. Microbiol.">
        <title>The Global Catalogue of Microorganisms (GCM) 10K type strain sequencing project: providing services to taxonomists for standard genome sequencing and annotation.</title>
        <authorList>
            <consortium name="The Broad Institute Genomics Platform"/>
            <consortium name="The Broad Institute Genome Sequencing Center for Infectious Disease"/>
            <person name="Wu L."/>
            <person name="Ma J."/>
        </authorList>
    </citation>
    <scope>NUCLEOTIDE SEQUENCE [LARGE SCALE GENOMIC DNA]</scope>
    <source>
        <strain evidence="2">JCM 16083</strain>
    </source>
</reference>
<comment type="caution">
    <text evidence="1">The sequence shown here is derived from an EMBL/GenBank/DDBJ whole genome shotgun (WGS) entry which is preliminary data.</text>
</comment>
<dbReference type="EMBL" id="BAAAFH010000022">
    <property type="protein sequence ID" value="GAA0876298.1"/>
    <property type="molecule type" value="Genomic_DNA"/>
</dbReference>
<evidence type="ECO:0000313" key="1">
    <source>
        <dbReference type="EMBL" id="GAA0876298.1"/>
    </source>
</evidence>
<sequence>MNRYKIITILTLLILYNCGTSKNGSNLIETKYSNLIQIDSSGIYKGLKGNLWGLVTKDSSELTEFKYSDIGTFQKGFAAFSIFDNGGYGLYKGYLDLKGNEFIYPYLNFESLNWNISNAPKEIPDSSHILGKHSYLNFNWTLPSMLNHNLQAFILEPQSYDDLGNLDKICTGYGMLISGGNFSGDYMYEEPDKWNSFKLNTLYNIIGNENLRELTWKWAYPYYKDAFSKLNPFVKQTYQDCFKYLNDHIENFNRKKYEEFLMKDEKNFAKFDINGNIDSKRKLSAFVDRLILVHEVISPEDAKRWINKIYSEVRQWK</sequence>
<proteinExistence type="predicted"/>
<gene>
    <name evidence="1" type="ORF">GCM10009118_27080</name>
</gene>
<protein>
    <submittedName>
        <fullName evidence="1">Uncharacterized protein</fullName>
    </submittedName>
</protein>
<dbReference type="RefSeq" id="WP_343788831.1">
    <property type="nucleotide sequence ID" value="NZ_BAAAFH010000022.1"/>
</dbReference>
<organism evidence="1 2">
    <name type="scientific">Wandonia haliotis</name>
    <dbReference type="NCBI Taxonomy" id="574963"/>
    <lineage>
        <taxon>Bacteria</taxon>
        <taxon>Pseudomonadati</taxon>
        <taxon>Bacteroidota</taxon>
        <taxon>Flavobacteriia</taxon>
        <taxon>Flavobacteriales</taxon>
        <taxon>Crocinitomicaceae</taxon>
        <taxon>Wandonia</taxon>
    </lineage>
</organism>
<name>A0ABP3Y436_9FLAO</name>
<evidence type="ECO:0000313" key="2">
    <source>
        <dbReference type="Proteomes" id="UP001501126"/>
    </source>
</evidence>
<keyword evidence="2" id="KW-1185">Reference proteome</keyword>
<dbReference type="Proteomes" id="UP001501126">
    <property type="component" value="Unassembled WGS sequence"/>
</dbReference>
<accession>A0ABP3Y436</accession>